<proteinExistence type="predicted"/>
<sequence length="311" mass="33509">MDRRKLAPDVEVHPLGLGTATWTDVADATKQAHAFIEAGGSLIDTADIYLGGRCETVVGQLWDNGIARSDVVLATKAAGVRPGEANATRAHLLSSLDTSLSRLRTDHVDLWQLHVWDHKTPVEETLSALETAVSSGRVRNVGVCNYAGWQTVRAALGPVPLVTTQVEYSLLERGIEREVVPAVTELGMGVLPWAPLGRGVLTGKYRKGVPAARENSDFFRWYVGHHLRADRTALIVEAVSAAAELLETTALGVSLAWVRDRPGVVAPIVGARNVDQLLETLSVLDVVLTPEIRGRLDHVSAPYIGYPESGV</sequence>
<dbReference type="GO" id="GO:0016491">
    <property type="term" value="F:oxidoreductase activity"/>
    <property type="evidence" value="ECO:0007669"/>
    <property type="project" value="InterPro"/>
</dbReference>
<dbReference type="EMBL" id="VOBR01000010">
    <property type="protein sequence ID" value="TWP50851.1"/>
    <property type="molecule type" value="Genomic_DNA"/>
</dbReference>
<feature type="domain" description="NADP-dependent oxidoreductase" evidence="1">
    <location>
        <begin position="14"/>
        <end position="299"/>
    </location>
</feature>
<evidence type="ECO:0000259" key="1">
    <source>
        <dbReference type="Pfam" id="PF00248"/>
    </source>
</evidence>
<dbReference type="AlphaFoldDB" id="A0A563ETM4"/>
<reference evidence="2 3" key="1">
    <citation type="submission" date="2019-07" db="EMBL/GenBank/DDBJ databases">
        <title>Lentzea xizangensis sp. nov., isolated from Qinghai-Tibetan Plateau Soils.</title>
        <authorList>
            <person name="Huang J."/>
        </authorList>
    </citation>
    <scope>NUCLEOTIDE SEQUENCE [LARGE SCALE GENOMIC DNA]</scope>
    <source>
        <strain evidence="2 3">FXJ1.1311</strain>
    </source>
</reference>
<dbReference type="PANTHER" id="PTHR43364">
    <property type="entry name" value="NADH-SPECIFIC METHYLGLYOXAL REDUCTASE-RELATED"/>
    <property type="match status" value="1"/>
</dbReference>
<evidence type="ECO:0000313" key="3">
    <source>
        <dbReference type="Proteomes" id="UP000316639"/>
    </source>
</evidence>
<dbReference type="SUPFAM" id="SSF51430">
    <property type="entry name" value="NAD(P)-linked oxidoreductase"/>
    <property type="match status" value="1"/>
</dbReference>
<dbReference type="Proteomes" id="UP000316639">
    <property type="component" value="Unassembled WGS sequence"/>
</dbReference>
<accession>A0A563ETM4</accession>
<name>A0A563ETM4_9PSEU</name>
<dbReference type="PROSITE" id="PS00062">
    <property type="entry name" value="ALDOKETO_REDUCTASE_2"/>
    <property type="match status" value="1"/>
</dbReference>
<keyword evidence="3" id="KW-1185">Reference proteome</keyword>
<comment type="caution">
    <text evidence="2">The sequence shown here is derived from an EMBL/GenBank/DDBJ whole genome shotgun (WGS) entry which is preliminary data.</text>
</comment>
<dbReference type="Gene3D" id="3.20.20.100">
    <property type="entry name" value="NADP-dependent oxidoreductase domain"/>
    <property type="match status" value="1"/>
</dbReference>
<dbReference type="OrthoDB" id="9768793at2"/>
<protein>
    <submittedName>
        <fullName evidence="2">Aldo/keto reductase</fullName>
    </submittedName>
</protein>
<evidence type="ECO:0000313" key="2">
    <source>
        <dbReference type="EMBL" id="TWP50851.1"/>
    </source>
</evidence>
<dbReference type="Pfam" id="PF00248">
    <property type="entry name" value="Aldo_ket_red"/>
    <property type="match status" value="1"/>
</dbReference>
<gene>
    <name evidence="2" type="ORF">FKR81_17320</name>
</gene>
<dbReference type="InterPro" id="IPR036812">
    <property type="entry name" value="NAD(P)_OxRdtase_dom_sf"/>
</dbReference>
<dbReference type="InterPro" id="IPR018170">
    <property type="entry name" value="Aldo/ket_reductase_CS"/>
</dbReference>
<dbReference type="InterPro" id="IPR023210">
    <property type="entry name" value="NADP_OxRdtase_dom"/>
</dbReference>
<dbReference type="RefSeq" id="WP_146353100.1">
    <property type="nucleotide sequence ID" value="NZ_VOBR01000010.1"/>
</dbReference>
<dbReference type="InterPro" id="IPR050523">
    <property type="entry name" value="AKR_Detox_Biosynth"/>
</dbReference>
<dbReference type="PANTHER" id="PTHR43364:SF18">
    <property type="entry name" value="OXIDOREDUCTASE"/>
    <property type="match status" value="1"/>
</dbReference>
<dbReference type="GO" id="GO:0005829">
    <property type="term" value="C:cytosol"/>
    <property type="evidence" value="ECO:0007669"/>
    <property type="project" value="TreeGrafter"/>
</dbReference>
<organism evidence="2 3">
    <name type="scientific">Lentzea tibetensis</name>
    <dbReference type="NCBI Taxonomy" id="2591470"/>
    <lineage>
        <taxon>Bacteria</taxon>
        <taxon>Bacillati</taxon>
        <taxon>Actinomycetota</taxon>
        <taxon>Actinomycetes</taxon>
        <taxon>Pseudonocardiales</taxon>
        <taxon>Pseudonocardiaceae</taxon>
        <taxon>Lentzea</taxon>
    </lineage>
</organism>